<dbReference type="InterPro" id="IPR036259">
    <property type="entry name" value="MFS_trans_sf"/>
</dbReference>
<feature type="transmembrane region" description="Helical" evidence="7">
    <location>
        <begin position="524"/>
        <end position="545"/>
    </location>
</feature>
<name>A0A438NHD7_EXOME</name>
<feature type="compositionally biased region" description="Polar residues" evidence="6">
    <location>
        <begin position="1"/>
        <end position="21"/>
    </location>
</feature>
<dbReference type="SUPFAM" id="SSF103473">
    <property type="entry name" value="MFS general substrate transporter"/>
    <property type="match status" value="2"/>
</dbReference>
<feature type="transmembrane region" description="Helical" evidence="7">
    <location>
        <begin position="86"/>
        <end position="105"/>
    </location>
</feature>
<evidence type="ECO:0000256" key="5">
    <source>
        <dbReference type="ARBA" id="ARBA00023136"/>
    </source>
</evidence>
<feature type="transmembrane region" description="Helical" evidence="7">
    <location>
        <begin position="175"/>
        <end position="195"/>
    </location>
</feature>
<keyword evidence="5 7" id="KW-0472">Membrane</keyword>
<feature type="transmembrane region" description="Helical" evidence="7">
    <location>
        <begin position="389"/>
        <end position="406"/>
    </location>
</feature>
<evidence type="ECO:0000256" key="3">
    <source>
        <dbReference type="ARBA" id="ARBA00022692"/>
    </source>
</evidence>
<protein>
    <submittedName>
        <fullName evidence="9">Putative efflux pump gsfJ</fullName>
    </submittedName>
</protein>
<feature type="transmembrane region" description="Helical" evidence="7">
    <location>
        <begin position="278"/>
        <end position="299"/>
    </location>
</feature>
<evidence type="ECO:0000256" key="2">
    <source>
        <dbReference type="ARBA" id="ARBA00022448"/>
    </source>
</evidence>
<sequence length="561" mass="60656">MAAQQINSDKQSVQEDSSQDLSPKEGSTLGDGHNPEPPTLVYADGLRLAAIVASLMLSMFLVALDNTILSTAIPKITDEFQDLNKVSWYGAAYFMTFGGGFQSTWGKFYKYFPIKRWFFVAMFIFELGSLICGVAKNPTTLIVGRAIAGFGGAGIAVGVFTILGFAAAPEKRPQVLGYTGATYGIAAVLGPLIGGAFTEKVSWRWCFYINLPIGGLAAVIVVFFFQTPDHARPATGTRKEKLLQMDLVGAALMIALIVQYILALQYGGQTHSWRSSVVIGLLVGFVVTVAAFIAWEMLLKERAMIVPRLYADLKDEQFSKRYVLVGSLFMFCFGGGYFTILYYLPIYFQSVYNNSPIDSGVKMLALIIPLTFAAMAQGYALYKIGIVPIFWMVGGALGSIGCGLFYTMDTNTSTGKWIGYQIIVGFTTGLTFQVALSNAQVHTPPEDMSQVTAIINCFVTIGGSFFLSAAQCAFNNQLIGRLASTIPDINPRVVLEIGATEIRQAFSEDQVPLVINAYMVGLRAVFGISIAAFGVATVIGPFGNWNKLRGEELKKATGGAA</sequence>
<feature type="transmembrane region" description="Helical" evidence="7">
    <location>
        <begin position="142"/>
        <end position="168"/>
    </location>
</feature>
<dbReference type="Proteomes" id="UP000288859">
    <property type="component" value="Unassembled WGS sequence"/>
</dbReference>
<accession>A0A438NHD7</accession>
<dbReference type="PANTHER" id="PTHR23501:SF177">
    <property type="entry name" value="MAJOR FACILITATOR SUPERFAMILY (MFS) PROFILE DOMAIN-CONTAINING PROTEIN-RELATED"/>
    <property type="match status" value="1"/>
</dbReference>
<feature type="transmembrane region" description="Helical" evidence="7">
    <location>
        <begin position="247"/>
        <end position="266"/>
    </location>
</feature>
<dbReference type="PANTHER" id="PTHR23501">
    <property type="entry name" value="MAJOR FACILITATOR SUPERFAMILY"/>
    <property type="match status" value="1"/>
</dbReference>
<dbReference type="CDD" id="cd17502">
    <property type="entry name" value="MFS_Azr1_MDR_like"/>
    <property type="match status" value="1"/>
</dbReference>
<dbReference type="PROSITE" id="PS50850">
    <property type="entry name" value="MFS"/>
    <property type="match status" value="1"/>
</dbReference>
<evidence type="ECO:0000256" key="7">
    <source>
        <dbReference type="SAM" id="Phobius"/>
    </source>
</evidence>
<reference evidence="9 10" key="1">
    <citation type="submission" date="2017-03" db="EMBL/GenBank/DDBJ databases">
        <title>Genomes of endolithic fungi from Antarctica.</title>
        <authorList>
            <person name="Coleine C."/>
            <person name="Masonjones S."/>
            <person name="Stajich J.E."/>
        </authorList>
    </citation>
    <scope>NUCLEOTIDE SEQUENCE [LARGE SCALE GENOMIC DNA]</scope>
    <source>
        <strain evidence="9 10">CCFEE 6314</strain>
    </source>
</reference>
<dbReference type="AlphaFoldDB" id="A0A438NHD7"/>
<dbReference type="Pfam" id="PF07690">
    <property type="entry name" value="MFS_1"/>
    <property type="match status" value="1"/>
</dbReference>
<evidence type="ECO:0000256" key="4">
    <source>
        <dbReference type="ARBA" id="ARBA00022989"/>
    </source>
</evidence>
<evidence type="ECO:0000313" key="9">
    <source>
        <dbReference type="EMBL" id="RVX75133.1"/>
    </source>
</evidence>
<feature type="transmembrane region" description="Helical" evidence="7">
    <location>
        <begin position="207"/>
        <end position="226"/>
    </location>
</feature>
<proteinExistence type="predicted"/>
<dbReference type="InterPro" id="IPR020846">
    <property type="entry name" value="MFS_dom"/>
</dbReference>
<evidence type="ECO:0000259" key="8">
    <source>
        <dbReference type="PROSITE" id="PS50850"/>
    </source>
</evidence>
<feature type="transmembrane region" description="Helical" evidence="7">
    <location>
        <begin position="418"/>
        <end position="439"/>
    </location>
</feature>
<evidence type="ECO:0000256" key="6">
    <source>
        <dbReference type="SAM" id="MobiDB-lite"/>
    </source>
</evidence>
<feature type="transmembrane region" description="Helical" evidence="7">
    <location>
        <begin position="322"/>
        <end position="344"/>
    </location>
</feature>
<keyword evidence="2" id="KW-0813">Transport</keyword>
<dbReference type="FunFam" id="1.20.1720.10:FF:000012">
    <property type="entry name" value="MFS toxin efflux pump (AflT)"/>
    <property type="match status" value="1"/>
</dbReference>
<feature type="transmembrane region" description="Helical" evidence="7">
    <location>
        <begin position="48"/>
        <end position="74"/>
    </location>
</feature>
<feature type="transmembrane region" description="Helical" evidence="7">
    <location>
        <begin position="364"/>
        <end position="382"/>
    </location>
</feature>
<dbReference type="VEuPathDB" id="FungiDB:PV10_02322"/>
<evidence type="ECO:0000256" key="1">
    <source>
        <dbReference type="ARBA" id="ARBA00004141"/>
    </source>
</evidence>
<dbReference type="OrthoDB" id="10021397at2759"/>
<keyword evidence="3 7" id="KW-0812">Transmembrane</keyword>
<dbReference type="InterPro" id="IPR011701">
    <property type="entry name" value="MFS"/>
</dbReference>
<feature type="transmembrane region" description="Helical" evidence="7">
    <location>
        <begin position="451"/>
        <end position="470"/>
    </location>
</feature>
<feature type="region of interest" description="Disordered" evidence="6">
    <location>
        <begin position="1"/>
        <end position="36"/>
    </location>
</feature>
<organism evidence="9 10">
    <name type="scientific">Exophiala mesophila</name>
    <name type="common">Black yeast-like fungus</name>
    <dbReference type="NCBI Taxonomy" id="212818"/>
    <lineage>
        <taxon>Eukaryota</taxon>
        <taxon>Fungi</taxon>
        <taxon>Dikarya</taxon>
        <taxon>Ascomycota</taxon>
        <taxon>Pezizomycotina</taxon>
        <taxon>Eurotiomycetes</taxon>
        <taxon>Chaetothyriomycetidae</taxon>
        <taxon>Chaetothyriales</taxon>
        <taxon>Herpotrichiellaceae</taxon>
        <taxon>Exophiala</taxon>
    </lineage>
</organism>
<dbReference type="GO" id="GO:0005886">
    <property type="term" value="C:plasma membrane"/>
    <property type="evidence" value="ECO:0007669"/>
    <property type="project" value="TreeGrafter"/>
</dbReference>
<comment type="subcellular location">
    <subcellularLocation>
        <location evidence="1">Membrane</location>
        <topology evidence="1">Multi-pass membrane protein</topology>
    </subcellularLocation>
</comment>
<feature type="domain" description="Major facilitator superfamily (MFS) profile" evidence="8">
    <location>
        <begin position="51"/>
        <end position="561"/>
    </location>
</feature>
<gene>
    <name evidence="9" type="ORF">B0A52_01410</name>
</gene>
<dbReference type="EMBL" id="NAJM01000003">
    <property type="protein sequence ID" value="RVX75133.1"/>
    <property type="molecule type" value="Genomic_DNA"/>
</dbReference>
<dbReference type="Gene3D" id="1.20.1250.20">
    <property type="entry name" value="MFS general substrate transporter like domains"/>
    <property type="match status" value="2"/>
</dbReference>
<dbReference type="GO" id="GO:0022857">
    <property type="term" value="F:transmembrane transporter activity"/>
    <property type="evidence" value="ECO:0007669"/>
    <property type="project" value="InterPro"/>
</dbReference>
<comment type="caution">
    <text evidence="9">The sequence shown here is derived from an EMBL/GenBank/DDBJ whole genome shotgun (WGS) entry which is preliminary data.</text>
</comment>
<feature type="transmembrane region" description="Helical" evidence="7">
    <location>
        <begin position="117"/>
        <end position="136"/>
    </location>
</feature>
<keyword evidence="4 7" id="KW-1133">Transmembrane helix</keyword>
<evidence type="ECO:0000313" key="10">
    <source>
        <dbReference type="Proteomes" id="UP000288859"/>
    </source>
</evidence>